<feature type="compositionally biased region" description="Acidic residues" evidence="1">
    <location>
        <begin position="28"/>
        <end position="39"/>
    </location>
</feature>
<feature type="compositionally biased region" description="Basic and acidic residues" evidence="1">
    <location>
        <begin position="15"/>
        <end position="27"/>
    </location>
</feature>
<dbReference type="AlphaFoldDB" id="A0A7W5V5U4"/>
<dbReference type="RefSeq" id="WP_183656741.1">
    <property type="nucleotide sequence ID" value="NZ_JACIBV010000001.1"/>
</dbReference>
<accession>A0A7W5V5U4</accession>
<feature type="region of interest" description="Disordered" evidence="1">
    <location>
        <begin position="1"/>
        <end position="50"/>
    </location>
</feature>
<gene>
    <name evidence="2" type="ORF">FHR33_007002</name>
</gene>
<sequence length="50" mass="5661">MINTVRPKTPIEATQEERFPGDVHWYDLPDDDVELDEDDTLPHGPSQAVA</sequence>
<reference evidence="2 3" key="1">
    <citation type="submission" date="2020-08" db="EMBL/GenBank/DDBJ databases">
        <title>Sequencing the genomes of 1000 actinobacteria strains.</title>
        <authorList>
            <person name="Klenk H.-P."/>
        </authorList>
    </citation>
    <scope>NUCLEOTIDE SEQUENCE [LARGE SCALE GENOMIC DNA]</scope>
    <source>
        <strain evidence="2 3">DSM 44320</strain>
    </source>
</reference>
<protein>
    <submittedName>
        <fullName evidence="2">Uncharacterized protein</fullName>
    </submittedName>
</protein>
<organism evidence="2 3">
    <name type="scientific">Nonomuraea dietziae</name>
    <dbReference type="NCBI Taxonomy" id="65515"/>
    <lineage>
        <taxon>Bacteria</taxon>
        <taxon>Bacillati</taxon>
        <taxon>Actinomycetota</taxon>
        <taxon>Actinomycetes</taxon>
        <taxon>Streptosporangiales</taxon>
        <taxon>Streptosporangiaceae</taxon>
        <taxon>Nonomuraea</taxon>
    </lineage>
</organism>
<evidence type="ECO:0000313" key="3">
    <source>
        <dbReference type="Proteomes" id="UP000579945"/>
    </source>
</evidence>
<dbReference type="Proteomes" id="UP000579945">
    <property type="component" value="Unassembled WGS sequence"/>
</dbReference>
<proteinExistence type="predicted"/>
<dbReference type="EMBL" id="JACIBV010000001">
    <property type="protein sequence ID" value="MBB3731142.1"/>
    <property type="molecule type" value="Genomic_DNA"/>
</dbReference>
<keyword evidence="3" id="KW-1185">Reference proteome</keyword>
<comment type="caution">
    <text evidence="2">The sequence shown here is derived from an EMBL/GenBank/DDBJ whole genome shotgun (WGS) entry which is preliminary data.</text>
</comment>
<evidence type="ECO:0000313" key="2">
    <source>
        <dbReference type="EMBL" id="MBB3731142.1"/>
    </source>
</evidence>
<name>A0A7W5V5U4_9ACTN</name>
<dbReference type="GeneID" id="95393253"/>
<evidence type="ECO:0000256" key="1">
    <source>
        <dbReference type="SAM" id="MobiDB-lite"/>
    </source>
</evidence>